<dbReference type="GO" id="GO:0006002">
    <property type="term" value="P:fructose 6-phosphate metabolic process"/>
    <property type="evidence" value="ECO:0007669"/>
    <property type="project" value="TreeGrafter"/>
</dbReference>
<dbReference type="Pfam" id="PF01380">
    <property type="entry name" value="SIS"/>
    <property type="match status" value="2"/>
</dbReference>
<dbReference type="GO" id="GO:0097367">
    <property type="term" value="F:carbohydrate derivative binding"/>
    <property type="evidence" value="ECO:0007669"/>
    <property type="project" value="InterPro"/>
</dbReference>
<feature type="non-terminal residue" evidence="3">
    <location>
        <position position="285"/>
    </location>
</feature>
<dbReference type="GO" id="GO:0004360">
    <property type="term" value="F:glutamine-fructose-6-phosphate transaminase (isomerizing) activity"/>
    <property type="evidence" value="ECO:0007669"/>
    <property type="project" value="TreeGrafter"/>
</dbReference>
<feature type="domain" description="SIS" evidence="2">
    <location>
        <begin position="175"/>
        <end position="285"/>
    </location>
</feature>
<proteinExistence type="predicted"/>
<dbReference type="InterPro" id="IPR001347">
    <property type="entry name" value="SIS_dom"/>
</dbReference>
<evidence type="ECO:0000256" key="1">
    <source>
        <dbReference type="ARBA" id="ARBA00022737"/>
    </source>
</evidence>
<dbReference type="AlphaFoldDB" id="X1GXK6"/>
<name>X1GXK6_9ZZZZ</name>
<gene>
    <name evidence="3" type="ORF">S03H2_33636</name>
</gene>
<feature type="domain" description="SIS" evidence="2">
    <location>
        <begin position="6"/>
        <end position="146"/>
    </location>
</feature>
<evidence type="ECO:0000259" key="2">
    <source>
        <dbReference type="PROSITE" id="PS51464"/>
    </source>
</evidence>
<dbReference type="PANTHER" id="PTHR10937">
    <property type="entry name" value="GLUCOSAMINE--FRUCTOSE-6-PHOSPHATE AMINOTRANSFERASE, ISOMERIZING"/>
    <property type="match status" value="1"/>
</dbReference>
<dbReference type="InterPro" id="IPR035490">
    <property type="entry name" value="GlmS/FrlB_SIS"/>
</dbReference>
<dbReference type="PROSITE" id="PS51464">
    <property type="entry name" value="SIS"/>
    <property type="match status" value="2"/>
</dbReference>
<dbReference type="GO" id="GO:0006047">
    <property type="term" value="P:UDP-N-acetylglucosamine metabolic process"/>
    <property type="evidence" value="ECO:0007669"/>
    <property type="project" value="TreeGrafter"/>
</dbReference>
<reference evidence="3" key="1">
    <citation type="journal article" date="2014" name="Front. Microbiol.">
        <title>High frequency of phylogenetically diverse reductive dehalogenase-homologous genes in deep subseafloor sedimentary metagenomes.</title>
        <authorList>
            <person name="Kawai M."/>
            <person name="Futagami T."/>
            <person name="Toyoda A."/>
            <person name="Takaki Y."/>
            <person name="Nishi S."/>
            <person name="Hori S."/>
            <person name="Arai W."/>
            <person name="Tsubouchi T."/>
            <person name="Morono Y."/>
            <person name="Uchiyama I."/>
            <person name="Ito T."/>
            <person name="Fujiyama A."/>
            <person name="Inagaki F."/>
            <person name="Takami H."/>
        </authorList>
    </citation>
    <scope>NUCLEOTIDE SEQUENCE</scope>
    <source>
        <strain evidence="3">Expedition CK06-06</strain>
    </source>
</reference>
<protein>
    <recommendedName>
        <fullName evidence="2">SIS domain-containing protein</fullName>
    </recommendedName>
</protein>
<dbReference type="EMBL" id="BARU01020486">
    <property type="protein sequence ID" value="GAH49555.1"/>
    <property type="molecule type" value="Genomic_DNA"/>
</dbReference>
<comment type="caution">
    <text evidence="3">The sequence shown here is derived from an EMBL/GenBank/DDBJ whole genome shotgun (WGS) entry which is preliminary data.</text>
</comment>
<dbReference type="SUPFAM" id="SSF53697">
    <property type="entry name" value="SIS domain"/>
    <property type="match status" value="1"/>
</dbReference>
<dbReference type="InterPro" id="IPR046348">
    <property type="entry name" value="SIS_dom_sf"/>
</dbReference>
<organism evidence="3">
    <name type="scientific">marine sediment metagenome</name>
    <dbReference type="NCBI Taxonomy" id="412755"/>
    <lineage>
        <taxon>unclassified sequences</taxon>
        <taxon>metagenomes</taxon>
        <taxon>ecological metagenomes</taxon>
    </lineage>
</organism>
<dbReference type="GO" id="GO:0006487">
    <property type="term" value="P:protein N-linked glycosylation"/>
    <property type="evidence" value="ECO:0007669"/>
    <property type="project" value="TreeGrafter"/>
</dbReference>
<evidence type="ECO:0000313" key="3">
    <source>
        <dbReference type="EMBL" id="GAH49555.1"/>
    </source>
</evidence>
<keyword evidence="1" id="KW-0677">Repeat</keyword>
<accession>X1GXK6</accession>
<dbReference type="CDD" id="cd05009">
    <property type="entry name" value="SIS_GlmS_GlmD_2"/>
    <property type="match status" value="1"/>
</dbReference>
<dbReference type="CDD" id="cd05008">
    <property type="entry name" value="SIS_GlmS_GlmD_1"/>
    <property type="match status" value="1"/>
</dbReference>
<sequence>EDKPAVDLAVMRGGIESILILACGTSYHAALIGKYVMEELLSIPVRAEFASEFNYYGQTLARTGAIAITQSGETADTLKAMKKLKDVGCQVLAITNVVGSAASRIADQTIYTRAGSEASVAATKSFMAQLMALYWLVMSYSKIDARRLADLIIELRQLPEKVQQVLDNETKILEYAKYVSRYECVFFIGRGINFPVALEGALKLKETSYIHAEGYAAGEMKHGPFALLGSDTPIVAIVAQDNTYEAMLTNIKEIKARGAPVIALAEEGDEAIGELADSVITLPRV</sequence>
<dbReference type="InterPro" id="IPR035466">
    <property type="entry name" value="GlmS/AgaS_SIS"/>
</dbReference>
<feature type="non-terminal residue" evidence="3">
    <location>
        <position position="1"/>
    </location>
</feature>
<dbReference type="Gene3D" id="3.40.50.10490">
    <property type="entry name" value="Glucose-6-phosphate isomerase like protein, domain 1"/>
    <property type="match status" value="2"/>
</dbReference>
<dbReference type="PANTHER" id="PTHR10937:SF0">
    <property type="entry name" value="GLUTAMINE--FRUCTOSE-6-PHOSPHATE TRANSAMINASE (ISOMERIZING)"/>
    <property type="match status" value="1"/>
</dbReference>